<dbReference type="Pfam" id="PF01899">
    <property type="entry name" value="MNHE"/>
    <property type="match status" value="1"/>
</dbReference>
<dbReference type="Proteomes" id="UP001284601">
    <property type="component" value="Unassembled WGS sequence"/>
</dbReference>
<evidence type="ECO:0000256" key="3">
    <source>
        <dbReference type="ARBA" id="ARBA00022475"/>
    </source>
</evidence>
<evidence type="ECO:0000256" key="6">
    <source>
        <dbReference type="ARBA" id="ARBA00023136"/>
    </source>
</evidence>
<evidence type="ECO:0000313" key="7">
    <source>
        <dbReference type="EMBL" id="MDW5595708.1"/>
    </source>
</evidence>
<reference evidence="8" key="1">
    <citation type="submission" date="2023-07" db="EMBL/GenBank/DDBJ databases">
        <title>Conexibacter stalactiti sp. nov., isolated from stalactites in a lava cave and emended description of the genus Conexibacter.</title>
        <authorList>
            <person name="Lee S.D."/>
        </authorList>
    </citation>
    <scope>NUCLEOTIDE SEQUENCE [LARGE SCALE GENOMIC DNA]</scope>
    <source>
        <strain evidence="8">KCTC 39840</strain>
    </source>
</reference>
<keyword evidence="8" id="KW-1185">Reference proteome</keyword>
<evidence type="ECO:0000256" key="4">
    <source>
        <dbReference type="ARBA" id="ARBA00022692"/>
    </source>
</evidence>
<dbReference type="InterPro" id="IPR002758">
    <property type="entry name" value="Cation_antiport_E"/>
</dbReference>
<keyword evidence="6" id="KW-0472">Membrane</keyword>
<evidence type="ECO:0000256" key="1">
    <source>
        <dbReference type="ARBA" id="ARBA00004651"/>
    </source>
</evidence>
<dbReference type="PANTHER" id="PTHR34584">
    <property type="entry name" value="NA(+)/H(+) ANTIPORTER SUBUNIT E1"/>
    <property type="match status" value="1"/>
</dbReference>
<dbReference type="EMBL" id="JAWSTH010000038">
    <property type="protein sequence ID" value="MDW5595708.1"/>
    <property type="molecule type" value="Genomic_DNA"/>
</dbReference>
<organism evidence="7 8">
    <name type="scientific">Conexibacter stalactiti</name>
    <dbReference type="NCBI Taxonomy" id="1940611"/>
    <lineage>
        <taxon>Bacteria</taxon>
        <taxon>Bacillati</taxon>
        <taxon>Actinomycetota</taxon>
        <taxon>Thermoleophilia</taxon>
        <taxon>Solirubrobacterales</taxon>
        <taxon>Conexibacteraceae</taxon>
        <taxon>Conexibacter</taxon>
    </lineage>
</organism>
<evidence type="ECO:0000256" key="5">
    <source>
        <dbReference type="ARBA" id="ARBA00022989"/>
    </source>
</evidence>
<protein>
    <submittedName>
        <fullName evidence="7">Na+/H+ antiporter subunit E</fullName>
    </submittedName>
</protein>
<evidence type="ECO:0000256" key="2">
    <source>
        <dbReference type="ARBA" id="ARBA00006228"/>
    </source>
</evidence>
<gene>
    <name evidence="7" type="ORF">R7226_15265</name>
</gene>
<comment type="similarity">
    <text evidence="2">Belongs to the CPA3 antiporters (TC 2.A.63) subunit E family.</text>
</comment>
<keyword evidence="3" id="KW-1003">Cell membrane</keyword>
<keyword evidence="4" id="KW-0812">Transmembrane</keyword>
<dbReference type="PANTHER" id="PTHR34584:SF1">
    <property type="entry name" value="NA(+)_H(+) ANTIPORTER SUBUNIT E1"/>
    <property type="match status" value="1"/>
</dbReference>
<dbReference type="RefSeq" id="WP_318598045.1">
    <property type="nucleotide sequence ID" value="NZ_JAWSTH010000038.1"/>
</dbReference>
<proteinExistence type="inferred from homology"/>
<sequence length="175" mass="19174">MTTGLGFRLLAIVVLLAIWLLTLSSLAWGDLLVGLVLAIMLELGWRRRVARGGTIGTADGELQRPPLHRALLALPALVGAVLVDITRGTWEVAQYSLGVREVEHDGIVEIELEGISEEGVAAWAFISTISPGELVLDVDEERGVLVIHALDASDPEAIRARHHDFYERYQRKVIP</sequence>
<keyword evidence="5" id="KW-1133">Transmembrane helix</keyword>
<comment type="caution">
    <text evidence="7">The sequence shown here is derived from an EMBL/GenBank/DDBJ whole genome shotgun (WGS) entry which is preliminary data.</text>
</comment>
<name>A0ABU4HQY9_9ACTN</name>
<comment type="subcellular location">
    <subcellularLocation>
        <location evidence="1">Cell membrane</location>
        <topology evidence="1">Multi-pass membrane protein</topology>
    </subcellularLocation>
</comment>
<accession>A0ABU4HQY9</accession>
<evidence type="ECO:0000313" key="8">
    <source>
        <dbReference type="Proteomes" id="UP001284601"/>
    </source>
</evidence>